<comment type="caution">
    <text evidence="2">The sequence shown here is derived from an EMBL/GenBank/DDBJ whole genome shotgun (WGS) entry which is preliminary data.</text>
</comment>
<organism evidence="2 3">
    <name type="scientific">Lasiodiplodia theobromae</name>
    <dbReference type="NCBI Taxonomy" id="45133"/>
    <lineage>
        <taxon>Eukaryota</taxon>
        <taxon>Fungi</taxon>
        <taxon>Dikarya</taxon>
        <taxon>Ascomycota</taxon>
        <taxon>Pezizomycotina</taxon>
        <taxon>Dothideomycetes</taxon>
        <taxon>Dothideomycetes incertae sedis</taxon>
        <taxon>Botryosphaeriales</taxon>
        <taxon>Botryosphaeriaceae</taxon>
        <taxon>Lasiodiplodia</taxon>
    </lineage>
</organism>
<protein>
    <submittedName>
        <fullName evidence="2">Uncharacterized protein</fullName>
    </submittedName>
</protein>
<feature type="region of interest" description="Disordered" evidence="1">
    <location>
        <begin position="197"/>
        <end position="282"/>
    </location>
</feature>
<sequence>MMKRGSPDNDDDKATTRSGTHKRRRQLQPLPVRGSPDPPPRSNAIDRVSAWLDCLPESPRSLASSDAVDKPQDKTVFDPPSSLSSNPNKPRSQNYRAQVLRRLEIRVDADADDEARQRLLPPIQDGGLNEERIGEVARELYESARELLERAAVNDEWTAPLSRTIQSLMRDNPDQLCCLPDREWQPALKPVTYIHRIAPSPPSLPQKRSSTTLAADSPHPEPVSSRNNNNNLGYPTPDQTQSPVQSQPATNPPPPLAPPRTPFLHLEPAPARLQPKTPCPDLSIGLSDSDTAWTTDEQSWTRPGLGGRDVKDILVDLQHAAGHEDRMTLITDPCAASPSGLRFPFLIVEATPGANASIADAENNAAVAAACALRILAELSSPERAAAVKKSSSEPSPPTAEQAEASNVNMRCFSLTTDGPMHVLWVHTPAGNGSHMVWLGAYRVTHHASALDLVRKLARILHWGAGDLRDWVRHQCVQYIDRILSG</sequence>
<keyword evidence="3" id="KW-1185">Reference proteome</keyword>
<accession>A0A5N5CZB8</accession>
<reference evidence="2 3" key="1">
    <citation type="journal article" date="2019" name="Sci. Rep.">
        <title>A multi-omics analysis of the grapevine pathogen Lasiodiplodia theobromae reveals that temperature affects the expression of virulence- and pathogenicity-related genes.</title>
        <authorList>
            <person name="Felix C."/>
            <person name="Meneses R."/>
            <person name="Goncalves M.F.M."/>
            <person name="Tilleman L."/>
            <person name="Duarte A.S."/>
            <person name="Jorrin-Novo J.V."/>
            <person name="Van de Peer Y."/>
            <person name="Deforce D."/>
            <person name="Van Nieuwerburgh F."/>
            <person name="Esteves A.C."/>
            <person name="Alves A."/>
        </authorList>
    </citation>
    <scope>NUCLEOTIDE SEQUENCE [LARGE SCALE GENOMIC DNA]</scope>
    <source>
        <strain evidence="2 3">LA-SOL3</strain>
    </source>
</reference>
<name>A0A5N5CZB8_9PEZI</name>
<feature type="compositionally biased region" description="Low complexity" evidence="1">
    <location>
        <begin position="79"/>
        <end position="92"/>
    </location>
</feature>
<feature type="compositionally biased region" description="Polar residues" evidence="1">
    <location>
        <begin position="224"/>
        <end position="247"/>
    </location>
</feature>
<dbReference type="EMBL" id="VCHE01000125">
    <property type="protein sequence ID" value="KAB2570728.1"/>
    <property type="molecule type" value="Genomic_DNA"/>
</dbReference>
<evidence type="ECO:0000313" key="2">
    <source>
        <dbReference type="EMBL" id="KAB2570728.1"/>
    </source>
</evidence>
<feature type="region of interest" description="Disordered" evidence="1">
    <location>
        <begin position="1"/>
        <end position="94"/>
    </location>
</feature>
<feature type="region of interest" description="Disordered" evidence="1">
    <location>
        <begin position="386"/>
        <end position="405"/>
    </location>
</feature>
<dbReference type="AlphaFoldDB" id="A0A5N5CZB8"/>
<dbReference type="Proteomes" id="UP000325902">
    <property type="component" value="Unassembled WGS sequence"/>
</dbReference>
<evidence type="ECO:0000313" key="3">
    <source>
        <dbReference type="Proteomes" id="UP000325902"/>
    </source>
</evidence>
<dbReference type="OrthoDB" id="5372703at2759"/>
<gene>
    <name evidence="2" type="ORF">DBV05_g10612</name>
</gene>
<feature type="compositionally biased region" description="Pro residues" evidence="1">
    <location>
        <begin position="250"/>
        <end position="261"/>
    </location>
</feature>
<feature type="compositionally biased region" description="Basic and acidic residues" evidence="1">
    <location>
        <begin position="67"/>
        <end position="76"/>
    </location>
</feature>
<proteinExistence type="predicted"/>
<evidence type="ECO:0000256" key="1">
    <source>
        <dbReference type="SAM" id="MobiDB-lite"/>
    </source>
</evidence>